<reference evidence="8 9" key="1">
    <citation type="journal article" date="2015" name="Genome Announc.">
        <title>Complete Genome Sequence of Methanosphaerula palustris E1-9CT, a Hydrogenotrophic Methanogen Isolated from a Minerotrophic Fen Peatland.</title>
        <authorList>
            <person name="Cadillo-Quiroz H."/>
            <person name="Browne P."/>
            <person name="Kyrpides N."/>
            <person name="Woyke T."/>
            <person name="Goodwin L."/>
            <person name="Detter C."/>
            <person name="Yavitt J.B."/>
            <person name="Zinder S.H."/>
        </authorList>
    </citation>
    <scope>NUCLEOTIDE SEQUENCE [LARGE SCALE GENOMIC DNA]</scope>
    <source>
        <strain evidence="9">ATCC BAA-1556 / DSM 19958 / E1-9c</strain>
    </source>
</reference>
<evidence type="ECO:0000313" key="9">
    <source>
        <dbReference type="Proteomes" id="UP000002457"/>
    </source>
</evidence>
<evidence type="ECO:0000256" key="5">
    <source>
        <dbReference type="ARBA" id="ARBA00023284"/>
    </source>
</evidence>
<dbReference type="eggNOG" id="arCOG01297">
    <property type="taxonomic scope" value="Archaea"/>
</dbReference>
<dbReference type="STRING" id="521011.Mpal_0406"/>
<dbReference type="Proteomes" id="UP000002457">
    <property type="component" value="Chromosome"/>
</dbReference>
<feature type="domain" description="FAD/NAD(P)-binding" evidence="7">
    <location>
        <begin position="85"/>
        <end position="368"/>
    </location>
</feature>
<keyword evidence="5" id="KW-0676">Redox-active center</keyword>
<dbReference type="GO" id="GO:0016668">
    <property type="term" value="F:oxidoreductase activity, acting on a sulfur group of donors, NAD(P) as acceptor"/>
    <property type="evidence" value="ECO:0007669"/>
    <property type="project" value="UniProtKB-ARBA"/>
</dbReference>
<dbReference type="Pfam" id="PF00462">
    <property type="entry name" value="Glutaredoxin"/>
    <property type="match status" value="1"/>
</dbReference>
<keyword evidence="9" id="KW-1185">Reference proteome</keyword>
<name>B8GJX6_METPE</name>
<dbReference type="Pfam" id="PF07992">
    <property type="entry name" value="Pyr_redox_2"/>
    <property type="match status" value="1"/>
</dbReference>
<dbReference type="PROSITE" id="PS51354">
    <property type="entry name" value="GLUTAREDOXIN_2"/>
    <property type="match status" value="1"/>
</dbReference>
<dbReference type="SUPFAM" id="SSF52833">
    <property type="entry name" value="Thioredoxin-like"/>
    <property type="match status" value="1"/>
</dbReference>
<dbReference type="InterPro" id="IPR023753">
    <property type="entry name" value="FAD/NAD-binding_dom"/>
</dbReference>
<dbReference type="Gene3D" id="3.40.30.10">
    <property type="entry name" value="Glutaredoxin"/>
    <property type="match status" value="1"/>
</dbReference>
<keyword evidence="1" id="KW-0285">Flavoprotein</keyword>
<dbReference type="SUPFAM" id="SSF51905">
    <property type="entry name" value="FAD/NAD(P)-binding domain"/>
    <property type="match status" value="1"/>
</dbReference>
<dbReference type="Gene3D" id="3.50.50.60">
    <property type="entry name" value="FAD/NAD(P)-binding domain"/>
    <property type="match status" value="2"/>
</dbReference>
<evidence type="ECO:0000313" key="8">
    <source>
        <dbReference type="EMBL" id="ACL15780.1"/>
    </source>
</evidence>
<dbReference type="AlphaFoldDB" id="B8GJX6"/>
<proteinExistence type="predicted"/>
<dbReference type="HOGENOM" id="CLU_031864_5_3_2"/>
<dbReference type="PROSITE" id="PS00195">
    <property type="entry name" value="GLUTAREDOXIN_1"/>
    <property type="match status" value="1"/>
</dbReference>
<evidence type="ECO:0000256" key="2">
    <source>
        <dbReference type="ARBA" id="ARBA00022827"/>
    </source>
</evidence>
<dbReference type="RefSeq" id="WP_012617099.1">
    <property type="nucleotide sequence ID" value="NC_011832.1"/>
</dbReference>
<dbReference type="CDD" id="cd02976">
    <property type="entry name" value="NrdH"/>
    <property type="match status" value="1"/>
</dbReference>
<dbReference type="PANTHER" id="PTHR48105">
    <property type="entry name" value="THIOREDOXIN REDUCTASE 1-RELATED-RELATED"/>
    <property type="match status" value="1"/>
</dbReference>
<dbReference type="EMBL" id="CP001338">
    <property type="protein sequence ID" value="ACL15780.1"/>
    <property type="molecule type" value="Genomic_DNA"/>
</dbReference>
<evidence type="ECO:0000259" key="6">
    <source>
        <dbReference type="Pfam" id="PF00462"/>
    </source>
</evidence>
<evidence type="ECO:0000256" key="4">
    <source>
        <dbReference type="ARBA" id="ARBA00023157"/>
    </source>
</evidence>
<dbReference type="InterPro" id="IPR036188">
    <property type="entry name" value="FAD/NAD-bd_sf"/>
</dbReference>
<organism evidence="8 9">
    <name type="scientific">Methanosphaerula palustris (strain ATCC BAA-1556 / DSM 19958 / E1-9c)</name>
    <dbReference type="NCBI Taxonomy" id="521011"/>
    <lineage>
        <taxon>Archaea</taxon>
        <taxon>Methanobacteriati</taxon>
        <taxon>Methanobacteriota</taxon>
        <taxon>Stenosarchaea group</taxon>
        <taxon>Methanomicrobia</taxon>
        <taxon>Methanomicrobiales</taxon>
        <taxon>Methanoregulaceae</taxon>
        <taxon>Methanosphaerula</taxon>
    </lineage>
</organism>
<dbReference type="PRINTS" id="PR00368">
    <property type="entry name" value="FADPNR"/>
</dbReference>
<dbReference type="PROSITE" id="PS00573">
    <property type="entry name" value="PYRIDINE_REDOX_2"/>
    <property type="match status" value="1"/>
</dbReference>
<keyword evidence="3" id="KW-0560">Oxidoreductase</keyword>
<dbReference type="KEGG" id="mpl:Mpal_0406"/>
<dbReference type="OrthoDB" id="27340at2157"/>
<evidence type="ECO:0000256" key="3">
    <source>
        <dbReference type="ARBA" id="ARBA00023002"/>
    </source>
</evidence>
<protein>
    <submittedName>
        <fullName evidence="8">Glutaredoxin</fullName>
    </submittedName>
</protein>
<dbReference type="GeneID" id="7271432"/>
<sequence>MGTVRVYFTDNCPYCKMVKAFLDKKHVAYQAINVGQDREAAAEMVKISGQYGVPVLTVDDKVVIGFDTPRLEELFGAEKRADAVDVLIIGAGPAGLTAGVYCARKLLSTVLITENIGGQAMESWAIENYMGYRMISGNDLMQKFEEQVRQQSLRLDLDRVETLVSEGDHFLATTATGGTIQAKAVIVASGMHPRPLGVEGEDRYLGRGLSVCTTCDGPLFKDKKIAIVGGGNAAVQTAIEMSRIASSVSLIVRADLKADPTYIKKLETISNITVHLYHQITQLHGDLFLDQITITDSKTGKETTILLDGVFAEIGWLPNTGFLSDLLTLTGDGKIVVDENCHTNRAGVFAAGDVTSIKGNQIIIAAGEGAKAALEAYRYLTRL</sequence>
<dbReference type="InterPro" id="IPR011767">
    <property type="entry name" value="GLR_AS"/>
</dbReference>
<dbReference type="InterPro" id="IPR002109">
    <property type="entry name" value="Glutaredoxin"/>
</dbReference>
<dbReference type="InterPro" id="IPR036249">
    <property type="entry name" value="Thioredoxin-like_sf"/>
</dbReference>
<keyword evidence="2" id="KW-0274">FAD</keyword>
<accession>B8GJX6</accession>
<evidence type="ECO:0000259" key="7">
    <source>
        <dbReference type="Pfam" id="PF07992"/>
    </source>
</evidence>
<dbReference type="PRINTS" id="PR00469">
    <property type="entry name" value="PNDRDTASEII"/>
</dbReference>
<gene>
    <name evidence="8" type="ordered locus">Mpal_0406</name>
</gene>
<feature type="domain" description="Glutaredoxin" evidence="6">
    <location>
        <begin position="4"/>
        <end position="63"/>
    </location>
</feature>
<evidence type="ECO:0000256" key="1">
    <source>
        <dbReference type="ARBA" id="ARBA00022630"/>
    </source>
</evidence>
<keyword evidence="4" id="KW-1015">Disulfide bond</keyword>
<dbReference type="InterPro" id="IPR050097">
    <property type="entry name" value="Ferredoxin-NADP_redctase_2"/>
</dbReference>
<dbReference type="InterPro" id="IPR008255">
    <property type="entry name" value="Pyr_nucl-diS_OxRdtase_2_AS"/>
</dbReference>